<evidence type="ECO:0000313" key="1">
    <source>
        <dbReference type="EMBL" id="DAF62497.1"/>
    </source>
</evidence>
<proteinExistence type="predicted"/>
<sequence>MNIFTKALSESKSKDYNKNTIEDFETEFKKEFYGNMVSSRKEKIGWQKEIITKFGNKLSFISSIMMDNLNVKEAIHNLFNSKKVLAYFREYAASKLTSKKTKIKYIEKQLEDYPELDYERYQLGNLKSDIPKLKIDIKGLLNLYLDENYWTGTKGLKTVNFYKYKDYESKESLLALYEKRSKYFHRTDNLNPSEIIKISNQYDMEIAKELKIVHTEYENYVSQLESVKDKIELLFKKMVNDRSLSMDQQSRIKKIFKLYLDDFLHIHKILRNYNLASMQFYIDYYKETSQVIHTIFMETGAFKAKLDKKDE</sequence>
<dbReference type="EMBL" id="BK032823">
    <property type="protein sequence ID" value="DAF62497.1"/>
    <property type="molecule type" value="Genomic_DNA"/>
</dbReference>
<reference evidence="1" key="1">
    <citation type="journal article" date="2021" name="Proc. Natl. Acad. Sci. U.S.A.">
        <title>A Catalog of Tens of Thousands of Viruses from Human Metagenomes Reveals Hidden Associations with Chronic Diseases.</title>
        <authorList>
            <person name="Tisza M.J."/>
            <person name="Buck C.B."/>
        </authorList>
    </citation>
    <scope>NUCLEOTIDE SEQUENCE</scope>
    <source>
        <strain evidence="1">CtIty1</strain>
    </source>
</reference>
<organism evidence="1">
    <name type="scientific">Myoviridae sp. ctIty1</name>
    <dbReference type="NCBI Taxonomy" id="2827673"/>
    <lineage>
        <taxon>Viruses</taxon>
        <taxon>Duplodnaviria</taxon>
        <taxon>Heunggongvirae</taxon>
        <taxon>Uroviricota</taxon>
        <taxon>Caudoviricetes</taxon>
    </lineage>
</organism>
<accession>A0A8S5TGX5</accession>
<protein>
    <submittedName>
        <fullName evidence="1">Uncharacterized protein</fullName>
    </submittedName>
</protein>
<name>A0A8S5TGX5_9CAUD</name>